<keyword evidence="10" id="KW-0325">Glycoprotein</keyword>
<keyword evidence="6 11" id="KW-0378">Hydrolase</keyword>
<dbReference type="OrthoDB" id="291007at2759"/>
<dbReference type="InterPro" id="IPR024079">
    <property type="entry name" value="MetalloPept_cat_dom_sf"/>
</dbReference>
<proteinExistence type="predicted"/>
<dbReference type="GO" id="GO:0004252">
    <property type="term" value="F:serine-type endopeptidase activity"/>
    <property type="evidence" value="ECO:0007669"/>
    <property type="project" value="InterPro"/>
</dbReference>
<evidence type="ECO:0000256" key="6">
    <source>
        <dbReference type="ARBA" id="ARBA00022801"/>
    </source>
</evidence>
<evidence type="ECO:0000256" key="2">
    <source>
        <dbReference type="ARBA" id="ARBA00022525"/>
    </source>
</evidence>
<comment type="caution">
    <text evidence="15">The sequence shown here is derived from an EMBL/GenBank/DDBJ whole genome shotgun (WGS) entry which is preliminary data.</text>
</comment>
<keyword evidence="2" id="KW-0964">Secreted</keyword>
<feature type="active site" evidence="11">
    <location>
        <position position="144"/>
    </location>
</feature>
<organism evidence="15 16">
    <name type="scientific">Desmophyllum pertusum</name>
    <dbReference type="NCBI Taxonomy" id="174260"/>
    <lineage>
        <taxon>Eukaryota</taxon>
        <taxon>Metazoa</taxon>
        <taxon>Cnidaria</taxon>
        <taxon>Anthozoa</taxon>
        <taxon>Hexacorallia</taxon>
        <taxon>Scleractinia</taxon>
        <taxon>Caryophylliina</taxon>
        <taxon>Caryophylliidae</taxon>
        <taxon>Desmophyllum</taxon>
    </lineage>
</organism>
<keyword evidence="3 11" id="KW-0645">Protease</keyword>
<dbReference type="InterPro" id="IPR009003">
    <property type="entry name" value="Peptidase_S1_PA"/>
</dbReference>
<feature type="signal peptide" evidence="12">
    <location>
        <begin position="1"/>
        <end position="16"/>
    </location>
</feature>
<keyword evidence="5 12" id="KW-0732">Signal</keyword>
<evidence type="ECO:0008006" key="17">
    <source>
        <dbReference type="Google" id="ProtNLM"/>
    </source>
</evidence>
<evidence type="ECO:0000259" key="13">
    <source>
        <dbReference type="PROSITE" id="PS50240"/>
    </source>
</evidence>
<dbReference type="GO" id="GO:0006508">
    <property type="term" value="P:proteolysis"/>
    <property type="evidence" value="ECO:0007669"/>
    <property type="project" value="UniProtKB-KW"/>
</dbReference>
<keyword evidence="16" id="KW-1185">Reference proteome</keyword>
<dbReference type="SMART" id="SM00020">
    <property type="entry name" value="Tryp_SPc"/>
    <property type="match status" value="1"/>
</dbReference>
<evidence type="ECO:0000256" key="7">
    <source>
        <dbReference type="ARBA" id="ARBA00022833"/>
    </source>
</evidence>
<evidence type="ECO:0000313" key="16">
    <source>
        <dbReference type="Proteomes" id="UP001163046"/>
    </source>
</evidence>
<comment type="cofactor">
    <cofactor evidence="11">
        <name>Zn(2+)</name>
        <dbReference type="ChEBI" id="CHEBI:29105"/>
    </cofactor>
    <text evidence="11">Binds 1 zinc ion per subunit.</text>
</comment>
<sequence length="286" mass="31898">MAHALVLLLLIHAGLCSVEENLLDEDSDLFQGDIKLTVDQKLELLSGSWSGKSSITANFWPGGVLVYHITPSLAKDMKALYAILRAMKEFEQKTCIRFKRRTNEDAYVSLFRGGGCWSHIGRTGSKQLLSLAPHCWRSGVVVHEIAHSLGCFHEHSRLDRDKYVSIKWRNIMEGWGKIKHPGSSHPILQQANMSPIKQADCKINNNIPGVQITPEMLCAGRPGSNLSGCHGDSGGPYVCQNDFGRWVLQGAVSWGSGTCDAKRIFTVFARVARFRTWMDMYIGCEY</sequence>
<dbReference type="InterPro" id="IPR001506">
    <property type="entry name" value="Peptidase_M12A"/>
</dbReference>
<reference evidence="15" key="1">
    <citation type="submission" date="2023-01" db="EMBL/GenBank/DDBJ databases">
        <title>Genome assembly of the deep-sea coral Lophelia pertusa.</title>
        <authorList>
            <person name="Herrera S."/>
            <person name="Cordes E."/>
        </authorList>
    </citation>
    <scope>NUCLEOTIDE SEQUENCE</scope>
    <source>
        <strain evidence="15">USNM1676648</strain>
        <tissue evidence="15">Polyp</tissue>
    </source>
</reference>
<evidence type="ECO:0000256" key="4">
    <source>
        <dbReference type="ARBA" id="ARBA00022723"/>
    </source>
</evidence>
<accession>A0A9X0DDB7</accession>
<feature type="chain" id="PRO_5040971543" description="Metalloendopeptidase" evidence="12">
    <location>
        <begin position="17"/>
        <end position="286"/>
    </location>
</feature>
<feature type="binding site" evidence="11">
    <location>
        <position position="153"/>
    </location>
    <ligand>
        <name>Zn(2+)</name>
        <dbReference type="ChEBI" id="CHEBI:29105"/>
        <note>catalytic</note>
    </ligand>
</feature>
<evidence type="ECO:0000259" key="14">
    <source>
        <dbReference type="PROSITE" id="PS51864"/>
    </source>
</evidence>
<dbReference type="AlphaFoldDB" id="A0A9X0DDB7"/>
<dbReference type="InterPro" id="IPR006026">
    <property type="entry name" value="Peptidase_Metallo"/>
</dbReference>
<dbReference type="GO" id="GO:0005576">
    <property type="term" value="C:extracellular region"/>
    <property type="evidence" value="ECO:0007669"/>
    <property type="project" value="UniProtKB-SubCell"/>
</dbReference>
<dbReference type="Pfam" id="PF01400">
    <property type="entry name" value="Astacin"/>
    <property type="match status" value="1"/>
</dbReference>
<dbReference type="FunFam" id="2.40.10.10:FF:000054">
    <property type="entry name" value="Complement C1r subcomponent"/>
    <property type="match status" value="1"/>
</dbReference>
<feature type="binding site" evidence="11">
    <location>
        <position position="143"/>
    </location>
    <ligand>
        <name>Zn(2+)</name>
        <dbReference type="ChEBI" id="CHEBI:29105"/>
        <note>catalytic</note>
    </ligand>
</feature>
<name>A0A9X0DDB7_9CNID</name>
<dbReference type="PROSITE" id="PS00135">
    <property type="entry name" value="TRYPSIN_SER"/>
    <property type="match status" value="1"/>
</dbReference>
<keyword evidence="7 11" id="KW-0862">Zinc</keyword>
<dbReference type="PROSITE" id="PS51864">
    <property type="entry name" value="ASTACIN"/>
    <property type="match status" value="1"/>
</dbReference>
<evidence type="ECO:0000256" key="12">
    <source>
        <dbReference type="SAM" id="SignalP"/>
    </source>
</evidence>
<keyword evidence="4 11" id="KW-0479">Metal-binding</keyword>
<feature type="domain" description="Peptidase M12A" evidence="14">
    <location>
        <begin position="53"/>
        <end position="174"/>
    </location>
</feature>
<feature type="binding site" evidence="11">
    <location>
        <position position="147"/>
    </location>
    <ligand>
        <name>Zn(2+)</name>
        <dbReference type="ChEBI" id="CHEBI:29105"/>
        <note>catalytic</note>
    </ligand>
</feature>
<dbReference type="InterPro" id="IPR001254">
    <property type="entry name" value="Trypsin_dom"/>
</dbReference>
<dbReference type="GO" id="GO:0008270">
    <property type="term" value="F:zinc ion binding"/>
    <property type="evidence" value="ECO:0007669"/>
    <property type="project" value="UniProtKB-UniRule"/>
</dbReference>
<comment type="subcellular location">
    <subcellularLocation>
        <location evidence="1">Secreted</location>
    </subcellularLocation>
</comment>
<protein>
    <recommendedName>
        <fullName evidence="17">Metalloendopeptidase</fullName>
    </recommendedName>
</protein>
<dbReference type="PROSITE" id="PS50240">
    <property type="entry name" value="TRYPSIN_DOM"/>
    <property type="match status" value="1"/>
</dbReference>
<keyword evidence="8 11" id="KW-0482">Metalloprotease</keyword>
<dbReference type="GO" id="GO:0004222">
    <property type="term" value="F:metalloendopeptidase activity"/>
    <property type="evidence" value="ECO:0007669"/>
    <property type="project" value="UniProtKB-UniRule"/>
</dbReference>
<keyword evidence="9" id="KW-1015">Disulfide bond</keyword>
<evidence type="ECO:0000256" key="3">
    <source>
        <dbReference type="ARBA" id="ARBA00022670"/>
    </source>
</evidence>
<dbReference type="Proteomes" id="UP001163046">
    <property type="component" value="Unassembled WGS sequence"/>
</dbReference>
<evidence type="ECO:0000313" key="15">
    <source>
        <dbReference type="EMBL" id="KAJ7393854.1"/>
    </source>
</evidence>
<gene>
    <name evidence="15" type="ORF">OS493_003521</name>
</gene>
<comment type="caution">
    <text evidence="11">Lacks conserved residue(s) required for the propagation of feature annotation.</text>
</comment>
<dbReference type="PANTHER" id="PTHR10127">
    <property type="entry name" value="DISCOIDIN, CUB, EGF, LAMININ , AND ZINC METALLOPROTEASE DOMAIN CONTAINING"/>
    <property type="match status" value="1"/>
</dbReference>
<evidence type="ECO:0000256" key="8">
    <source>
        <dbReference type="ARBA" id="ARBA00023049"/>
    </source>
</evidence>
<dbReference type="SUPFAM" id="SSF55486">
    <property type="entry name" value="Metalloproteases ('zincins'), catalytic domain"/>
    <property type="match status" value="1"/>
</dbReference>
<dbReference type="EMBL" id="MU825397">
    <property type="protein sequence ID" value="KAJ7393854.1"/>
    <property type="molecule type" value="Genomic_DNA"/>
</dbReference>
<evidence type="ECO:0000256" key="9">
    <source>
        <dbReference type="ARBA" id="ARBA00023157"/>
    </source>
</evidence>
<dbReference type="SUPFAM" id="SSF50494">
    <property type="entry name" value="Trypsin-like serine proteases"/>
    <property type="match status" value="1"/>
</dbReference>
<dbReference type="InterPro" id="IPR033116">
    <property type="entry name" value="TRYPSIN_SER"/>
</dbReference>
<dbReference type="Gene3D" id="3.40.390.10">
    <property type="entry name" value="Collagenase (Catalytic Domain)"/>
    <property type="match status" value="1"/>
</dbReference>
<feature type="domain" description="Peptidase S1" evidence="13">
    <location>
        <begin position="128"/>
        <end position="283"/>
    </location>
</feature>
<dbReference type="SMART" id="SM00235">
    <property type="entry name" value="ZnMc"/>
    <property type="match status" value="1"/>
</dbReference>
<dbReference type="PRINTS" id="PR00480">
    <property type="entry name" value="ASTACIN"/>
</dbReference>
<evidence type="ECO:0000256" key="11">
    <source>
        <dbReference type="PROSITE-ProRule" id="PRU01211"/>
    </source>
</evidence>
<evidence type="ECO:0000256" key="1">
    <source>
        <dbReference type="ARBA" id="ARBA00004613"/>
    </source>
</evidence>
<dbReference type="PANTHER" id="PTHR10127:SF780">
    <property type="entry name" value="METALLOENDOPEPTIDASE"/>
    <property type="match status" value="1"/>
</dbReference>
<evidence type="ECO:0000256" key="10">
    <source>
        <dbReference type="ARBA" id="ARBA00023180"/>
    </source>
</evidence>
<evidence type="ECO:0000256" key="5">
    <source>
        <dbReference type="ARBA" id="ARBA00022729"/>
    </source>
</evidence>